<dbReference type="EC" id="5.2.1.8" evidence="4"/>
<dbReference type="InterPro" id="IPR020892">
    <property type="entry name" value="Cyclophilin-type_PPIase_CS"/>
</dbReference>
<evidence type="ECO:0000256" key="1">
    <source>
        <dbReference type="ARBA" id="ARBA00007365"/>
    </source>
</evidence>
<dbReference type="InterPro" id="IPR029000">
    <property type="entry name" value="Cyclophilin-like_dom_sf"/>
</dbReference>
<evidence type="ECO:0000256" key="4">
    <source>
        <dbReference type="RuleBase" id="RU363019"/>
    </source>
</evidence>
<evidence type="ECO:0000313" key="6">
    <source>
        <dbReference type="EMBL" id="KHF24644.1"/>
    </source>
</evidence>
<dbReference type="Gene3D" id="2.40.100.10">
    <property type="entry name" value="Cyclophilin-like"/>
    <property type="match status" value="1"/>
</dbReference>
<dbReference type="InterPro" id="IPR002130">
    <property type="entry name" value="Cyclophilin-type_PPIase_dom"/>
</dbReference>
<dbReference type="PROSITE" id="PS51257">
    <property type="entry name" value="PROKAR_LIPOPROTEIN"/>
    <property type="match status" value="1"/>
</dbReference>
<keyword evidence="3 4" id="KW-0413">Isomerase</keyword>
<dbReference type="Proteomes" id="UP000030856">
    <property type="component" value="Unassembled WGS sequence"/>
</dbReference>
<evidence type="ECO:0000313" key="7">
    <source>
        <dbReference type="Proteomes" id="UP000030856"/>
    </source>
</evidence>
<dbReference type="GO" id="GO:0003755">
    <property type="term" value="F:peptidyl-prolyl cis-trans isomerase activity"/>
    <property type="evidence" value="ECO:0007669"/>
    <property type="project" value="UniProtKB-UniRule"/>
</dbReference>
<dbReference type="PROSITE" id="PS50072">
    <property type="entry name" value="CSA_PPIASE_2"/>
    <property type="match status" value="1"/>
</dbReference>
<dbReference type="Pfam" id="PF00160">
    <property type="entry name" value="Pro_isomerase"/>
    <property type="match status" value="1"/>
</dbReference>
<comment type="caution">
    <text evidence="6">The sequence shown here is derived from an EMBL/GenBank/DDBJ whole genome shotgun (WGS) entry which is preliminary data.</text>
</comment>
<accession>A0A0B0H9S9</accession>
<comment type="function">
    <text evidence="4">PPIases accelerate the folding of proteins. It catalyzes the cis-trans isomerization of proline imidic peptide bonds in oligopeptides.</text>
</comment>
<name>A0A0B0H9S9_SOVGS</name>
<dbReference type="eggNOG" id="COG0652">
    <property type="taxonomic scope" value="Bacteria"/>
</dbReference>
<protein>
    <recommendedName>
        <fullName evidence="4">Peptidyl-prolyl cis-trans isomerase</fullName>
        <shortName evidence="4">PPIase</shortName>
        <ecNumber evidence="4">5.2.1.8</ecNumber>
    </recommendedName>
</protein>
<gene>
    <name evidence="6" type="ORF">JV46_10840</name>
</gene>
<proteinExistence type="inferred from homology"/>
<dbReference type="AlphaFoldDB" id="A0A0B0H9S9"/>
<dbReference type="GO" id="GO:0006457">
    <property type="term" value="P:protein folding"/>
    <property type="evidence" value="ECO:0007669"/>
    <property type="project" value="InterPro"/>
</dbReference>
<evidence type="ECO:0000259" key="5">
    <source>
        <dbReference type="PROSITE" id="PS50072"/>
    </source>
</evidence>
<organism evidence="6 7">
    <name type="scientific">Solemya velum gill symbiont</name>
    <dbReference type="NCBI Taxonomy" id="2340"/>
    <lineage>
        <taxon>Bacteria</taxon>
        <taxon>Pseudomonadati</taxon>
        <taxon>Pseudomonadota</taxon>
        <taxon>Gammaproteobacteria</taxon>
        <taxon>sulfur-oxidizing symbionts</taxon>
    </lineage>
</organism>
<feature type="chain" id="PRO_5006513970" description="Peptidyl-prolyl cis-trans isomerase" evidence="4">
    <location>
        <begin position="23"/>
        <end position="201"/>
    </location>
</feature>
<feature type="signal peptide" evidence="4">
    <location>
        <begin position="1"/>
        <end position="22"/>
    </location>
</feature>
<dbReference type="PROSITE" id="PS00170">
    <property type="entry name" value="CSA_PPIASE_1"/>
    <property type="match status" value="1"/>
</dbReference>
<dbReference type="RefSeq" id="WP_043116897.1">
    <property type="nucleotide sequence ID" value="NZ_JRAA01000002.1"/>
</dbReference>
<dbReference type="InterPro" id="IPR044665">
    <property type="entry name" value="E_coli_cyclophilin_A-like"/>
</dbReference>
<feature type="domain" description="PPIase cyclophilin-type" evidence="5">
    <location>
        <begin position="44"/>
        <end position="199"/>
    </location>
</feature>
<dbReference type="EMBL" id="JRAA01000002">
    <property type="protein sequence ID" value="KHF24644.1"/>
    <property type="molecule type" value="Genomic_DNA"/>
</dbReference>
<dbReference type="PATRIC" id="fig|2340.3.peg.1287"/>
<comment type="similarity">
    <text evidence="1 4">Belongs to the cyclophilin-type PPIase family.</text>
</comment>
<dbReference type="OrthoDB" id="9807797at2"/>
<comment type="catalytic activity">
    <reaction evidence="4">
        <text>[protein]-peptidylproline (omega=180) = [protein]-peptidylproline (omega=0)</text>
        <dbReference type="Rhea" id="RHEA:16237"/>
        <dbReference type="Rhea" id="RHEA-COMP:10747"/>
        <dbReference type="Rhea" id="RHEA-COMP:10748"/>
        <dbReference type="ChEBI" id="CHEBI:83833"/>
        <dbReference type="ChEBI" id="CHEBI:83834"/>
        <dbReference type="EC" id="5.2.1.8"/>
    </reaction>
</comment>
<dbReference type="PRINTS" id="PR00153">
    <property type="entry name" value="CSAPPISMRASE"/>
</dbReference>
<evidence type="ECO:0000256" key="2">
    <source>
        <dbReference type="ARBA" id="ARBA00023110"/>
    </source>
</evidence>
<dbReference type="PANTHER" id="PTHR43246">
    <property type="entry name" value="PEPTIDYL-PROLYL CIS-TRANS ISOMERASE CYP38, CHLOROPLASTIC"/>
    <property type="match status" value="1"/>
</dbReference>
<keyword evidence="7" id="KW-1185">Reference proteome</keyword>
<reference evidence="6 7" key="1">
    <citation type="journal article" date="2014" name="BMC Genomics">
        <title>The genome of the intracellular bacterium of the coastal bivalve, Solemya velum: a blueprint for thriving in and out of symbiosis.</title>
        <authorList>
            <person name="Dmytrenko O."/>
            <person name="Russell S.L."/>
            <person name="Loo W.T."/>
            <person name="Fontanez K.M."/>
            <person name="Liao L."/>
            <person name="Roeselers G."/>
            <person name="Sharma R."/>
            <person name="Stewart F.J."/>
            <person name="Newton I.L."/>
            <person name="Woyke T."/>
            <person name="Wu D."/>
            <person name="Lang J.M."/>
            <person name="Eisen J.A."/>
            <person name="Cavanaugh C.M."/>
        </authorList>
    </citation>
    <scope>NUCLEOTIDE SEQUENCE [LARGE SCALE GENOMIC DNA]</scope>
    <source>
        <strain evidence="6 7">WH</strain>
    </source>
</reference>
<dbReference type="SUPFAM" id="SSF50891">
    <property type="entry name" value="Cyclophilin-like"/>
    <property type="match status" value="1"/>
</dbReference>
<evidence type="ECO:0000256" key="3">
    <source>
        <dbReference type="ARBA" id="ARBA00023235"/>
    </source>
</evidence>
<keyword evidence="4" id="KW-0732">Signal</keyword>
<sequence length="201" mass="21999">MYTFLRSFLLIGLVSITACSQATDQPQGQAQDQAPANPVTVILETSSGNITLELNQDKAPLTVMNFLEYVDAGFYNGTIFHRVIKDFMIQGGGFNNKYQKKKTNEPVVNEASNGLLNKRGTVSMARTNDPDSATAQFFINHRDNDFLNKSSRSAGYAVFGKVTDGLHVVDQIAMSKTGKGGPFSSDAPIEQVEIITIKRIK</sequence>
<keyword evidence="2 4" id="KW-0697">Rotamase</keyword>
<dbReference type="STRING" id="2340.JV46_10840"/>